<dbReference type="PROSITE" id="PS50850">
    <property type="entry name" value="MFS"/>
    <property type="match status" value="1"/>
</dbReference>
<evidence type="ECO:0000256" key="5">
    <source>
        <dbReference type="SAM" id="Phobius"/>
    </source>
</evidence>
<evidence type="ECO:0000256" key="2">
    <source>
        <dbReference type="ARBA" id="ARBA00022692"/>
    </source>
</evidence>
<feature type="transmembrane region" description="Helical" evidence="5">
    <location>
        <begin position="196"/>
        <end position="214"/>
    </location>
</feature>
<evidence type="ECO:0000313" key="8">
    <source>
        <dbReference type="Proteomes" id="UP000305948"/>
    </source>
</evidence>
<evidence type="ECO:0000256" key="4">
    <source>
        <dbReference type="ARBA" id="ARBA00023136"/>
    </source>
</evidence>
<proteinExistence type="predicted"/>
<protein>
    <submittedName>
        <fullName evidence="7">Iron permease</fullName>
    </submittedName>
</protein>
<name>A0A5C3MNX6_9AGAM</name>
<dbReference type="AlphaFoldDB" id="A0A5C3MNX6"/>
<evidence type="ECO:0000313" key="7">
    <source>
        <dbReference type="EMBL" id="TFK46443.1"/>
    </source>
</evidence>
<dbReference type="Gene3D" id="1.20.1720.10">
    <property type="entry name" value="Multidrug resistance protein D"/>
    <property type="match status" value="1"/>
</dbReference>
<feature type="transmembrane region" description="Helical" evidence="5">
    <location>
        <begin position="300"/>
        <end position="319"/>
    </location>
</feature>
<feature type="transmembrane region" description="Helical" evidence="5">
    <location>
        <begin position="66"/>
        <end position="85"/>
    </location>
</feature>
<sequence length="511" mass="54925">MVLISNWTCDFLSALEITALSTTLPTIAQHLNGGNFIWAGSIPSLGSTAILPLCGALASAFGRKQVLISVICLFAAGCAICGAAVNMPMLIVGRAFQGMGGGGILTMTEIIFSDMVPLKERGMYLSISASVWALASAIGPPIGGALATSGKWRWLFWLNLPVCAVAVILQCIFYNVKTPKESVREKLRSIDWVGNIIVVGSVTAIVLSFTWGGVTYAWNSYQVLVALCIGVAGLVAFFVYEAYFCSKPMIPWSSVMNRTSISGYLCTFIHGIPTNGMIYYMPVYFQAVKVASPIRSGVDVFGLCFTVAPFGILCGATVQISKKYRLANWTGWVLLTIGCGLLTLMDENSTVGQFVGYQIVAGAGAGIVWTGTLFPILAPLPYSNNAGALAFYMFSRCLSTVFGIMVGGAILQNELRRRLPVAFTAEFPAGAQIAYAAIPLIRELEQPLRNEVIHAFAESTRLIWITFTGISGLGLVCSLLMKEVSMQTEMDDQWALQTPRDSTETKVEASA</sequence>
<feature type="transmembrane region" description="Helical" evidence="5">
    <location>
        <begin position="220"/>
        <end position="240"/>
    </location>
</feature>
<feature type="transmembrane region" description="Helical" evidence="5">
    <location>
        <begin position="261"/>
        <end position="280"/>
    </location>
</feature>
<organism evidence="7 8">
    <name type="scientific">Heliocybe sulcata</name>
    <dbReference type="NCBI Taxonomy" id="5364"/>
    <lineage>
        <taxon>Eukaryota</taxon>
        <taxon>Fungi</taxon>
        <taxon>Dikarya</taxon>
        <taxon>Basidiomycota</taxon>
        <taxon>Agaricomycotina</taxon>
        <taxon>Agaricomycetes</taxon>
        <taxon>Gloeophyllales</taxon>
        <taxon>Gloeophyllaceae</taxon>
        <taxon>Heliocybe</taxon>
    </lineage>
</organism>
<feature type="transmembrane region" description="Helical" evidence="5">
    <location>
        <begin position="326"/>
        <end position="345"/>
    </location>
</feature>
<dbReference type="PANTHER" id="PTHR23501:SF102">
    <property type="entry name" value="DRUG TRANSPORTER, PUTATIVE (AFU_ORTHOLOGUE AFUA_3G08530)-RELATED"/>
    <property type="match status" value="1"/>
</dbReference>
<feature type="transmembrane region" description="Helical" evidence="5">
    <location>
        <begin position="357"/>
        <end position="377"/>
    </location>
</feature>
<feature type="transmembrane region" description="Helical" evidence="5">
    <location>
        <begin position="91"/>
        <end position="112"/>
    </location>
</feature>
<comment type="subcellular location">
    <subcellularLocation>
        <location evidence="1">Membrane</location>
        <topology evidence="1">Multi-pass membrane protein</topology>
    </subcellularLocation>
</comment>
<keyword evidence="2 5" id="KW-0812">Transmembrane</keyword>
<feature type="domain" description="Major facilitator superfamily (MFS) profile" evidence="6">
    <location>
        <begin position="2"/>
        <end position="486"/>
    </location>
</feature>
<feature type="transmembrane region" description="Helical" evidence="5">
    <location>
        <begin position="462"/>
        <end position="481"/>
    </location>
</feature>
<evidence type="ECO:0000259" key="6">
    <source>
        <dbReference type="PROSITE" id="PS50850"/>
    </source>
</evidence>
<keyword evidence="8" id="KW-1185">Reference proteome</keyword>
<dbReference type="GO" id="GO:0022857">
    <property type="term" value="F:transmembrane transporter activity"/>
    <property type="evidence" value="ECO:0007669"/>
    <property type="project" value="InterPro"/>
</dbReference>
<dbReference type="InterPro" id="IPR011701">
    <property type="entry name" value="MFS"/>
</dbReference>
<dbReference type="OrthoDB" id="3437016at2759"/>
<keyword evidence="3 5" id="KW-1133">Transmembrane helix</keyword>
<dbReference type="SUPFAM" id="SSF103473">
    <property type="entry name" value="MFS general substrate transporter"/>
    <property type="match status" value="1"/>
</dbReference>
<dbReference type="GO" id="GO:0005886">
    <property type="term" value="C:plasma membrane"/>
    <property type="evidence" value="ECO:0007669"/>
    <property type="project" value="TreeGrafter"/>
</dbReference>
<dbReference type="EMBL" id="ML213530">
    <property type="protein sequence ID" value="TFK46443.1"/>
    <property type="molecule type" value="Genomic_DNA"/>
</dbReference>
<accession>A0A5C3MNX6</accession>
<dbReference type="PRINTS" id="PR01036">
    <property type="entry name" value="TCRTETB"/>
</dbReference>
<feature type="transmembrane region" description="Helical" evidence="5">
    <location>
        <begin position="36"/>
        <end position="59"/>
    </location>
</feature>
<evidence type="ECO:0000256" key="3">
    <source>
        <dbReference type="ARBA" id="ARBA00022989"/>
    </source>
</evidence>
<dbReference type="Pfam" id="PF07690">
    <property type="entry name" value="MFS_1"/>
    <property type="match status" value="1"/>
</dbReference>
<gene>
    <name evidence="7" type="ORF">OE88DRAFT_922594</name>
</gene>
<keyword evidence="4 5" id="KW-0472">Membrane</keyword>
<feature type="transmembrane region" description="Helical" evidence="5">
    <location>
        <begin position="154"/>
        <end position="176"/>
    </location>
</feature>
<reference evidence="7 8" key="1">
    <citation type="journal article" date="2019" name="Nat. Ecol. Evol.">
        <title>Megaphylogeny resolves global patterns of mushroom evolution.</title>
        <authorList>
            <person name="Varga T."/>
            <person name="Krizsan K."/>
            <person name="Foldi C."/>
            <person name="Dima B."/>
            <person name="Sanchez-Garcia M."/>
            <person name="Sanchez-Ramirez S."/>
            <person name="Szollosi G.J."/>
            <person name="Szarkandi J.G."/>
            <person name="Papp V."/>
            <person name="Albert L."/>
            <person name="Andreopoulos W."/>
            <person name="Angelini C."/>
            <person name="Antonin V."/>
            <person name="Barry K.W."/>
            <person name="Bougher N.L."/>
            <person name="Buchanan P."/>
            <person name="Buyck B."/>
            <person name="Bense V."/>
            <person name="Catcheside P."/>
            <person name="Chovatia M."/>
            <person name="Cooper J."/>
            <person name="Damon W."/>
            <person name="Desjardin D."/>
            <person name="Finy P."/>
            <person name="Geml J."/>
            <person name="Haridas S."/>
            <person name="Hughes K."/>
            <person name="Justo A."/>
            <person name="Karasinski D."/>
            <person name="Kautmanova I."/>
            <person name="Kiss B."/>
            <person name="Kocsube S."/>
            <person name="Kotiranta H."/>
            <person name="LaButti K.M."/>
            <person name="Lechner B.E."/>
            <person name="Liimatainen K."/>
            <person name="Lipzen A."/>
            <person name="Lukacs Z."/>
            <person name="Mihaltcheva S."/>
            <person name="Morgado L.N."/>
            <person name="Niskanen T."/>
            <person name="Noordeloos M.E."/>
            <person name="Ohm R.A."/>
            <person name="Ortiz-Santana B."/>
            <person name="Ovrebo C."/>
            <person name="Racz N."/>
            <person name="Riley R."/>
            <person name="Savchenko A."/>
            <person name="Shiryaev A."/>
            <person name="Soop K."/>
            <person name="Spirin V."/>
            <person name="Szebenyi C."/>
            <person name="Tomsovsky M."/>
            <person name="Tulloss R.E."/>
            <person name="Uehling J."/>
            <person name="Grigoriev I.V."/>
            <person name="Vagvolgyi C."/>
            <person name="Papp T."/>
            <person name="Martin F.M."/>
            <person name="Miettinen O."/>
            <person name="Hibbett D.S."/>
            <person name="Nagy L.G."/>
        </authorList>
    </citation>
    <scope>NUCLEOTIDE SEQUENCE [LARGE SCALE GENOMIC DNA]</scope>
    <source>
        <strain evidence="7 8">OMC1185</strain>
    </source>
</reference>
<dbReference type="STRING" id="5364.A0A5C3MNX6"/>
<dbReference type="PANTHER" id="PTHR23501">
    <property type="entry name" value="MAJOR FACILITATOR SUPERFAMILY"/>
    <property type="match status" value="1"/>
</dbReference>
<evidence type="ECO:0000256" key="1">
    <source>
        <dbReference type="ARBA" id="ARBA00004141"/>
    </source>
</evidence>
<feature type="transmembrane region" description="Helical" evidence="5">
    <location>
        <begin position="389"/>
        <end position="411"/>
    </location>
</feature>
<feature type="transmembrane region" description="Helical" evidence="5">
    <location>
        <begin position="124"/>
        <end position="142"/>
    </location>
</feature>
<dbReference type="InterPro" id="IPR020846">
    <property type="entry name" value="MFS_dom"/>
</dbReference>
<dbReference type="InterPro" id="IPR036259">
    <property type="entry name" value="MFS_trans_sf"/>
</dbReference>
<dbReference type="Proteomes" id="UP000305948">
    <property type="component" value="Unassembled WGS sequence"/>
</dbReference>